<comment type="subcellular location">
    <subcellularLocation>
        <location evidence="2">Membrane</location>
        <topology evidence="2">Multi-pass membrane protein</topology>
    </subcellularLocation>
</comment>
<keyword evidence="7" id="KW-0547">Nucleotide-binding</keyword>
<dbReference type="RefSeq" id="WP_181737065.1">
    <property type="nucleotide sequence ID" value="NZ_JACEOL010000003.1"/>
</dbReference>
<evidence type="ECO:0000256" key="7">
    <source>
        <dbReference type="ARBA" id="ARBA00022741"/>
    </source>
</evidence>
<feature type="transmembrane region" description="Helical" evidence="14">
    <location>
        <begin position="6"/>
        <end position="25"/>
    </location>
</feature>
<dbReference type="EMBL" id="JACEOL010000003">
    <property type="protein sequence ID" value="MBA4601012.1"/>
    <property type="molecule type" value="Genomic_DNA"/>
</dbReference>
<comment type="caution">
    <text evidence="16">The sequence shown here is derived from an EMBL/GenBank/DDBJ whole genome shotgun (WGS) entry which is preliminary data.</text>
</comment>
<dbReference type="CDD" id="cd00082">
    <property type="entry name" value="HisKA"/>
    <property type="match status" value="1"/>
</dbReference>
<dbReference type="InterPro" id="IPR005467">
    <property type="entry name" value="His_kinase_dom"/>
</dbReference>
<gene>
    <name evidence="16" type="ORF">H2C83_01455</name>
</gene>
<keyword evidence="13" id="KW-0175">Coiled coil</keyword>
<dbReference type="SUPFAM" id="SSF55874">
    <property type="entry name" value="ATPase domain of HSP90 chaperone/DNA topoisomerase II/histidine kinase"/>
    <property type="match status" value="1"/>
</dbReference>
<dbReference type="GO" id="GO:0000155">
    <property type="term" value="F:phosphorelay sensor kinase activity"/>
    <property type="evidence" value="ECO:0007669"/>
    <property type="project" value="InterPro"/>
</dbReference>
<keyword evidence="9" id="KW-0067">ATP-binding</keyword>
<keyword evidence="12 14" id="KW-0472">Membrane</keyword>
<dbReference type="Proteomes" id="UP000538292">
    <property type="component" value="Unassembled WGS sequence"/>
</dbReference>
<evidence type="ECO:0000256" key="3">
    <source>
        <dbReference type="ARBA" id="ARBA00012438"/>
    </source>
</evidence>
<dbReference type="AlphaFoldDB" id="A0A7W2AQ79"/>
<dbReference type="InterPro" id="IPR036890">
    <property type="entry name" value="HATPase_C_sf"/>
</dbReference>
<dbReference type="PANTHER" id="PTHR45528:SF8">
    <property type="entry name" value="HISTIDINE KINASE"/>
    <property type="match status" value="1"/>
</dbReference>
<feature type="coiled-coil region" evidence="13">
    <location>
        <begin position="65"/>
        <end position="92"/>
    </location>
</feature>
<keyword evidence="5" id="KW-0808">Transferase</keyword>
<accession>A0A7W2AQ79</accession>
<organism evidence="16 17">
    <name type="scientific">Thermoactinomyces mirandus</name>
    <dbReference type="NCBI Taxonomy" id="2756294"/>
    <lineage>
        <taxon>Bacteria</taxon>
        <taxon>Bacillati</taxon>
        <taxon>Bacillota</taxon>
        <taxon>Bacilli</taxon>
        <taxon>Bacillales</taxon>
        <taxon>Thermoactinomycetaceae</taxon>
        <taxon>Thermoactinomyces</taxon>
    </lineage>
</organism>
<comment type="catalytic activity">
    <reaction evidence="1">
        <text>ATP + protein L-histidine = ADP + protein N-phospho-L-histidine.</text>
        <dbReference type="EC" id="2.7.13.3"/>
    </reaction>
</comment>
<dbReference type="Pfam" id="PF02518">
    <property type="entry name" value="HATPase_c"/>
    <property type="match status" value="1"/>
</dbReference>
<evidence type="ECO:0000256" key="10">
    <source>
        <dbReference type="ARBA" id="ARBA00022989"/>
    </source>
</evidence>
<evidence type="ECO:0000256" key="13">
    <source>
        <dbReference type="SAM" id="Coils"/>
    </source>
</evidence>
<protein>
    <recommendedName>
        <fullName evidence="3">histidine kinase</fullName>
        <ecNumber evidence="3">2.7.13.3</ecNumber>
    </recommendedName>
</protein>
<keyword evidence="11" id="KW-0902">Two-component regulatory system</keyword>
<dbReference type="PRINTS" id="PR01780">
    <property type="entry name" value="LANTIREGPROT"/>
</dbReference>
<evidence type="ECO:0000256" key="6">
    <source>
        <dbReference type="ARBA" id="ARBA00022692"/>
    </source>
</evidence>
<keyword evidence="10 14" id="KW-1133">Transmembrane helix</keyword>
<dbReference type="SMART" id="SM00387">
    <property type="entry name" value="HATPase_c"/>
    <property type="match status" value="1"/>
</dbReference>
<name>A0A7W2AQ79_9BACL</name>
<evidence type="ECO:0000256" key="1">
    <source>
        <dbReference type="ARBA" id="ARBA00000085"/>
    </source>
</evidence>
<dbReference type="InterPro" id="IPR036097">
    <property type="entry name" value="HisK_dim/P_sf"/>
</dbReference>
<dbReference type="Pfam" id="PF00512">
    <property type="entry name" value="HisKA"/>
    <property type="match status" value="1"/>
</dbReference>
<dbReference type="SMART" id="SM00388">
    <property type="entry name" value="HisKA"/>
    <property type="match status" value="1"/>
</dbReference>
<dbReference type="GO" id="GO:0005886">
    <property type="term" value="C:plasma membrane"/>
    <property type="evidence" value="ECO:0007669"/>
    <property type="project" value="TreeGrafter"/>
</dbReference>
<keyword evidence="6 14" id="KW-0812">Transmembrane</keyword>
<dbReference type="PANTHER" id="PTHR45528">
    <property type="entry name" value="SENSOR HISTIDINE KINASE CPXA"/>
    <property type="match status" value="1"/>
</dbReference>
<evidence type="ECO:0000256" key="12">
    <source>
        <dbReference type="ARBA" id="ARBA00023136"/>
    </source>
</evidence>
<evidence type="ECO:0000256" key="14">
    <source>
        <dbReference type="SAM" id="Phobius"/>
    </source>
</evidence>
<dbReference type="InterPro" id="IPR003594">
    <property type="entry name" value="HATPase_dom"/>
</dbReference>
<evidence type="ECO:0000313" key="16">
    <source>
        <dbReference type="EMBL" id="MBA4601012.1"/>
    </source>
</evidence>
<evidence type="ECO:0000256" key="2">
    <source>
        <dbReference type="ARBA" id="ARBA00004141"/>
    </source>
</evidence>
<keyword evidence="8 16" id="KW-0418">Kinase</keyword>
<evidence type="ECO:0000256" key="8">
    <source>
        <dbReference type="ARBA" id="ARBA00022777"/>
    </source>
</evidence>
<dbReference type="GO" id="GO:0005524">
    <property type="term" value="F:ATP binding"/>
    <property type="evidence" value="ECO:0007669"/>
    <property type="project" value="UniProtKB-KW"/>
</dbReference>
<dbReference type="SUPFAM" id="SSF47384">
    <property type="entry name" value="Homodimeric domain of signal transducing histidine kinase"/>
    <property type="match status" value="1"/>
</dbReference>
<evidence type="ECO:0000256" key="4">
    <source>
        <dbReference type="ARBA" id="ARBA00022553"/>
    </source>
</evidence>
<dbReference type="InterPro" id="IPR008358">
    <property type="entry name" value="Sig_transdc_His_kin/Pase_MprB"/>
</dbReference>
<dbReference type="FunFam" id="3.30.565.10:FF:000013">
    <property type="entry name" value="Two-component sensor histidine kinase"/>
    <property type="match status" value="1"/>
</dbReference>
<dbReference type="EC" id="2.7.13.3" evidence="3"/>
<reference evidence="16 17" key="1">
    <citation type="submission" date="2020-07" db="EMBL/GenBank/DDBJ databases">
        <title>Thermoactinomyces phylogeny.</title>
        <authorList>
            <person name="Dunlap C."/>
        </authorList>
    </citation>
    <scope>NUCLEOTIDE SEQUENCE [LARGE SCALE GENOMIC DNA]</scope>
    <source>
        <strain evidence="16 17">AMNI-1</strain>
    </source>
</reference>
<dbReference type="InterPro" id="IPR003661">
    <property type="entry name" value="HisK_dim/P_dom"/>
</dbReference>
<evidence type="ECO:0000256" key="5">
    <source>
        <dbReference type="ARBA" id="ARBA00022679"/>
    </source>
</evidence>
<keyword evidence="4" id="KW-0597">Phosphoprotein</keyword>
<evidence type="ECO:0000259" key="15">
    <source>
        <dbReference type="PROSITE" id="PS50109"/>
    </source>
</evidence>
<dbReference type="FunFam" id="1.10.287.130:FF:000001">
    <property type="entry name" value="Two-component sensor histidine kinase"/>
    <property type="match status" value="1"/>
</dbReference>
<dbReference type="PROSITE" id="PS50109">
    <property type="entry name" value="HIS_KIN"/>
    <property type="match status" value="1"/>
</dbReference>
<keyword evidence="17" id="KW-1185">Reference proteome</keyword>
<sequence>MNFLLVYSMFCTIIIIVLFMQINHINNKLKVIGKLVDEVRSGNFNVRFHLLPTMNRHIAGTSRKLNELMVYLQEMNERRAFLEEERKKMISNISHDLRTPLTSVMGYLEEILSGSVKSEKEKMEYVKVTYQKSIRLHSLLESFFELSKIEAQDIKVELKEVELVSLAEECILSFYHDFTRENLKVEINLPRDPVVVLGDRKSLERILYNLFSNALRYGKDGGVIGLTMTESGDEVTLEVWDRGQGIRKQDMPYIFRRLYTGDRSRNTMHKGSGLGLTITRKLVELNQGSIEVSSIPFEKTTFRVVLRKFVRNN</sequence>
<evidence type="ECO:0000256" key="11">
    <source>
        <dbReference type="ARBA" id="ARBA00023012"/>
    </source>
</evidence>
<evidence type="ECO:0000313" key="17">
    <source>
        <dbReference type="Proteomes" id="UP000538292"/>
    </source>
</evidence>
<dbReference type="Gene3D" id="1.10.287.130">
    <property type="match status" value="1"/>
</dbReference>
<dbReference type="Gene3D" id="3.30.565.10">
    <property type="entry name" value="Histidine kinase-like ATPase, C-terminal domain"/>
    <property type="match status" value="1"/>
</dbReference>
<dbReference type="InterPro" id="IPR050398">
    <property type="entry name" value="HssS/ArlS-like"/>
</dbReference>
<evidence type="ECO:0000256" key="9">
    <source>
        <dbReference type="ARBA" id="ARBA00022840"/>
    </source>
</evidence>
<proteinExistence type="predicted"/>
<feature type="domain" description="Histidine kinase" evidence="15">
    <location>
        <begin position="92"/>
        <end position="310"/>
    </location>
</feature>